<comment type="caution">
    <text evidence="1">The sequence shown here is derived from an EMBL/GenBank/DDBJ whole genome shotgun (WGS) entry which is preliminary data.</text>
</comment>
<organism evidence="1">
    <name type="scientific">marine sediment metagenome</name>
    <dbReference type="NCBI Taxonomy" id="412755"/>
    <lineage>
        <taxon>unclassified sequences</taxon>
        <taxon>metagenomes</taxon>
        <taxon>ecological metagenomes</taxon>
    </lineage>
</organism>
<reference evidence="1" key="1">
    <citation type="journal article" date="2014" name="Front. Microbiol.">
        <title>High frequency of phylogenetically diverse reductive dehalogenase-homologous genes in deep subseafloor sedimentary metagenomes.</title>
        <authorList>
            <person name="Kawai M."/>
            <person name="Futagami T."/>
            <person name="Toyoda A."/>
            <person name="Takaki Y."/>
            <person name="Nishi S."/>
            <person name="Hori S."/>
            <person name="Arai W."/>
            <person name="Tsubouchi T."/>
            <person name="Morono Y."/>
            <person name="Uchiyama I."/>
            <person name="Ito T."/>
            <person name="Fujiyama A."/>
            <person name="Inagaki F."/>
            <person name="Takami H."/>
        </authorList>
    </citation>
    <scope>NUCLEOTIDE SEQUENCE</scope>
    <source>
        <strain evidence="1">Expedition CK06-06</strain>
    </source>
</reference>
<sequence>MSKKKLRYLGNGPGQGEGVAIGGIKYKPFETYDVDDDLAAVLLRKGGFEVAVPVVKKIERKAKEETES</sequence>
<name>X0Y743_9ZZZZ</name>
<gene>
    <name evidence="1" type="ORF">S01H1_84603</name>
</gene>
<accession>X0Y743</accession>
<protein>
    <submittedName>
        <fullName evidence="1">Uncharacterized protein</fullName>
    </submittedName>
</protein>
<evidence type="ECO:0000313" key="1">
    <source>
        <dbReference type="EMBL" id="GAG43117.1"/>
    </source>
</evidence>
<dbReference type="AlphaFoldDB" id="X0Y743"/>
<dbReference type="EMBL" id="BARS01057810">
    <property type="protein sequence ID" value="GAG43117.1"/>
    <property type="molecule type" value="Genomic_DNA"/>
</dbReference>
<proteinExistence type="predicted"/>